<dbReference type="RefSeq" id="WP_184300592.1">
    <property type="nucleotide sequence ID" value="NZ_JACHLP010000005.1"/>
</dbReference>
<evidence type="ECO:0000256" key="6">
    <source>
        <dbReference type="RuleBase" id="RU003797"/>
    </source>
</evidence>
<evidence type="ECO:0000256" key="4">
    <source>
        <dbReference type="ARBA" id="ARBA00022833"/>
    </source>
</evidence>
<dbReference type="InterPro" id="IPR001405">
    <property type="entry name" value="UPF0758"/>
</dbReference>
<evidence type="ECO:0000256" key="2">
    <source>
        <dbReference type="ARBA" id="ARBA00022723"/>
    </source>
</evidence>
<accession>A0A840L9D0</accession>
<sequence length="242" mass="26145">MSTFRMDRWTVLAASIRNAIKAVIGRTAPKPAATACVATPTDAPTAGTGFDPRQLSRARLLGELLAPMPPIGSGELSQACDASLPLALPAALEAGIARRLLAARELLCRDMLTDLQGRPVMDSPKRLAEWLRLHCAGLDYEVFLVIYLDSQNRLITVEQLFRGTLTQVSVYPREVLKQALAHGAAALALAHNHPSGGLEPSMADQRITQQLKTSLALIDVRVIDHFIVAAEGHYSFAEHGLI</sequence>
<proteinExistence type="inferred from homology"/>
<dbReference type="SUPFAM" id="SSF102712">
    <property type="entry name" value="JAB1/MPN domain"/>
    <property type="match status" value="1"/>
</dbReference>
<dbReference type="Gene3D" id="3.40.140.10">
    <property type="entry name" value="Cytidine Deaminase, domain 2"/>
    <property type="match status" value="1"/>
</dbReference>
<keyword evidence="5" id="KW-0482">Metalloprotease</keyword>
<evidence type="ECO:0000313" key="9">
    <source>
        <dbReference type="Proteomes" id="UP000562027"/>
    </source>
</evidence>
<keyword evidence="2" id="KW-0479">Metal-binding</keyword>
<evidence type="ECO:0000256" key="5">
    <source>
        <dbReference type="ARBA" id="ARBA00023049"/>
    </source>
</evidence>
<dbReference type="EMBL" id="JACHLP010000005">
    <property type="protein sequence ID" value="MBB4844371.1"/>
    <property type="molecule type" value="Genomic_DNA"/>
</dbReference>
<dbReference type="AlphaFoldDB" id="A0A840L9D0"/>
<evidence type="ECO:0000256" key="1">
    <source>
        <dbReference type="ARBA" id="ARBA00022670"/>
    </source>
</evidence>
<protein>
    <submittedName>
        <fullName evidence="8">DNA repair protein RadC</fullName>
    </submittedName>
</protein>
<reference evidence="8 9" key="1">
    <citation type="submission" date="2020-08" db="EMBL/GenBank/DDBJ databases">
        <title>Functional genomics of gut bacteria from endangered species of beetles.</title>
        <authorList>
            <person name="Carlos-Shanley C."/>
        </authorList>
    </citation>
    <scope>NUCLEOTIDE SEQUENCE [LARGE SCALE GENOMIC DNA]</scope>
    <source>
        <strain evidence="8 9">S00239</strain>
    </source>
</reference>
<keyword evidence="9" id="KW-1185">Reference proteome</keyword>
<dbReference type="GO" id="GO:0046872">
    <property type="term" value="F:metal ion binding"/>
    <property type="evidence" value="ECO:0007669"/>
    <property type="project" value="UniProtKB-KW"/>
</dbReference>
<dbReference type="CDD" id="cd08071">
    <property type="entry name" value="MPN_DUF2466"/>
    <property type="match status" value="1"/>
</dbReference>
<dbReference type="PANTHER" id="PTHR30471">
    <property type="entry name" value="DNA REPAIR PROTEIN RADC"/>
    <property type="match status" value="1"/>
</dbReference>
<comment type="caution">
    <text evidence="8">The sequence shown here is derived from an EMBL/GenBank/DDBJ whole genome shotgun (WGS) entry which is preliminary data.</text>
</comment>
<dbReference type="InterPro" id="IPR025657">
    <property type="entry name" value="RadC_JAB"/>
</dbReference>
<dbReference type="InterPro" id="IPR020891">
    <property type="entry name" value="UPF0758_CS"/>
</dbReference>
<keyword evidence="1" id="KW-0645">Protease</keyword>
<organism evidence="8 9">
    <name type="scientific">Roseateles oligotrophus</name>
    <dbReference type="NCBI Taxonomy" id="1769250"/>
    <lineage>
        <taxon>Bacteria</taxon>
        <taxon>Pseudomonadati</taxon>
        <taxon>Pseudomonadota</taxon>
        <taxon>Betaproteobacteria</taxon>
        <taxon>Burkholderiales</taxon>
        <taxon>Sphaerotilaceae</taxon>
        <taxon>Roseateles</taxon>
    </lineage>
</organism>
<keyword evidence="3" id="KW-0378">Hydrolase</keyword>
<evidence type="ECO:0000313" key="8">
    <source>
        <dbReference type="EMBL" id="MBB4844371.1"/>
    </source>
</evidence>
<evidence type="ECO:0000256" key="3">
    <source>
        <dbReference type="ARBA" id="ARBA00022801"/>
    </source>
</evidence>
<keyword evidence="4" id="KW-0862">Zinc</keyword>
<dbReference type="InterPro" id="IPR037518">
    <property type="entry name" value="MPN"/>
</dbReference>
<gene>
    <name evidence="8" type="ORF">HNP55_002907</name>
</gene>
<dbReference type="GO" id="GO:0008237">
    <property type="term" value="F:metallopeptidase activity"/>
    <property type="evidence" value="ECO:0007669"/>
    <property type="project" value="UniProtKB-KW"/>
</dbReference>
<comment type="similarity">
    <text evidence="6">Belongs to the UPF0758 family.</text>
</comment>
<dbReference type="Pfam" id="PF04002">
    <property type="entry name" value="RadC"/>
    <property type="match status" value="1"/>
</dbReference>
<name>A0A840L9D0_9BURK</name>
<evidence type="ECO:0000259" key="7">
    <source>
        <dbReference type="PROSITE" id="PS50249"/>
    </source>
</evidence>
<dbReference type="NCBIfam" id="TIGR00608">
    <property type="entry name" value="radc"/>
    <property type="match status" value="1"/>
</dbReference>
<dbReference type="PANTHER" id="PTHR30471:SF3">
    <property type="entry name" value="UPF0758 PROTEIN YEES-RELATED"/>
    <property type="match status" value="1"/>
</dbReference>
<dbReference type="PROSITE" id="PS01302">
    <property type="entry name" value="UPF0758"/>
    <property type="match status" value="1"/>
</dbReference>
<dbReference type="Proteomes" id="UP000562027">
    <property type="component" value="Unassembled WGS sequence"/>
</dbReference>
<dbReference type="PROSITE" id="PS50249">
    <property type="entry name" value="MPN"/>
    <property type="match status" value="1"/>
</dbReference>
<dbReference type="GO" id="GO:0006508">
    <property type="term" value="P:proteolysis"/>
    <property type="evidence" value="ECO:0007669"/>
    <property type="project" value="UniProtKB-KW"/>
</dbReference>
<feature type="domain" description="MPN" evidence="7">
    <location>
        <begin position="120"/>
        <end position="242"/>
    </location>
</feature>